<accession>A0ABQ9ZLR3</accession>
<feature type="region of interest" description="Disordered" evidence="1">
    <location>
        <begin position="219"/>
        <end position="248"/>
    </location>
</feature>
<feature type="compositionally biased region" description="Basic and acidic residues" evidence="1">
    <location>
        <begin position="165"/>
        <end position="175"/>
    </location>
</feature>
<feature type="region of interest" description="Disordered" evidence="1">
    <location>
        <begin position="24"/>
        <end position="49"/>
    </location>
</feature>
<proteinExistence type="predicted"/>
<evidence type="ECO:0000313" key="3">
    <source>
        <dbReference type="Proteomes" id="UP001234178"/>
    </source>
</evidence>
<evidence type="ECO:0000256" key="1">
    <source>
        <dbReference type="SAM" id="MobiDB-lite"/>
    </source>
</evidence>
<keyword evidence="3" id="KW-1185">Reference proteome</keyword>
<organism evidence="2 3">
    <name type="scientific">Daphnia magna</name>
    <dbReference type="NCBI Taxonomy" id="35525"/>
    <lineage>
        <taxon>Eukaryota</taxon>
        <taxon>Metazoa</taxon>
        <taxon>Ecdysozoa</taxon>
        <taxon>Arthropoda</taxon>
        <taxon>Crustacea</taxon>
        <taxon>Branchiopoda</taxon>
        <taxon>Diplostraca</taxon>
        <taxon>Cladocera</taxon>
        <taxon>Anomopoda</taxon>
        <taxon>Daphniidae</taxon>
        <taxon>Daphnia</taxon>
    </lineage>
</organism>
<dbReference type="Proteomes" id="UP001234178">
    <property type="component" value="Unassembled WGS sequence"/>
</dbReference>
<comment type="caution">
    <text evidence="2">The sequence shown here is derived from an EMBL/GenBank/DDBJ whole genome shotgun (WGS) entry which is preliminary data.</text>
</comment>
<gene>
    <name evidence="2" type="ORF">OUZ56_026440</name>
</gene>
<feature type="compositionally biased region" description="Polar residues" evidence="1">
    <location>
        <begin position="28"/>
        <end position="43"/>
    </location>
</feature>
<protein>
    <submittedName>
        <fullName evidence="2">Uncharacterized protein</fullName>
    </submittedName>
</protein>
<evidence type="ECO:0000313" key="2">
    <source>
        <dbReference type="EMBL" id="KAK4013888.1"/>
    </source>
</evidence>
<dbReference type="EMBL" id="JAOYFB010000004">
    <property type="protein sequence ID" value="KAK4013888.1"/>
    <property type="molecule type" value="Genomic_DNA"/>
</dbReference>
<feature type="compositionally biased region" description="Polar residues" evidence="1">
    <location>
        <begin position="82"/>
        <end position="92"/>
    </location>
</feature>
<reference evidence="2 3" key="1">
    <citation type="journal article" date="2023" name="Nucleic Acids Res.">
        <title>The hologenome of Daphnia magna reveals possible DNA methylation and microbiome-mediated evolution of the host genome.</title>
        <authorList>
            <person name="Chaturvedi A."/>
            <person name="Li X."/>
            <person name="Dhandapani V."/>
            <person name="Marshall H."/>
            <person name="Kissane S."/>
            <person name="Cuenca-Cambronero M."/>
            <person name="Asole G."/>
            <person name="Calvet F."/>
            <person name="Ruiz-Romero M."/>
            <person name="Marangio P."/>
            <person name="Guigo R."/>
            <person name="Rago D."/>
            <person name="Mirbahai L."/>
            <person name="Eastwood N."/>
            <person name="Colbourne J.K."/>
            <person name="Zhou J."/>
            <person name="Mallon E."/>
            <person name="Orsini L."/>
        </authorList>
    </citation>
    <scope>NUCLEOTIDE SEQUENCE [LARGE SCALE GENOMIC DNA]</scope>
    <source>
        <strain evidence="2">LRV0_1</strain>
    </source>
</reference>
<sequence>MRSRNARATSLSKLRSNVANETVEGLDTISSQKPRGSFTSGTVSGKRPPSIFARIAARISPAKSPPKVSPKFSSVVKTVSGFFTRNSPNGQSAEPEPASPIQQNQNRSTEDIPAQNEPASVSNPCDQEPEGERSGLSIDRSEDLVTSNLVDSRHPSIEPLSTRPESNDGVDRTYDTVETPDVGPTGENTRRSEENIPVESPSVRADVDLHIERSADQIRIQTTDKLQQQPVESPVDQRDTRTNPPTESLAVTDALPKLYYSSSSPMMAQIEEKYSFTDIKEKPLKKKIKALWLEKFKKLKKYVSKTLKIKISRPVFSAAIVTSRVTIEKASSHPEEHEDKENHQNGNTIFANESVIRASVLEHQTTVVCIFSIPLPEPTCENAAVTTSASEKTKEQKIAVTSDHLGDHVDQPGMKHLDQLEFLHLILHDAYLTPGDDQRASNAVHQAETFRDSDRPRPTAKIQKRSRGCTKQSLLFAQRRCVLVCLAA</sequence>
<name>A0ABQ9ZLR3_9CRUS</name>
<feature type="compositionally biased region" description="Polar residues" evidence="1">
    <location>
        <begin position="219"/>
        <end position="231"/>
    </location>
</feature>
<feature type="region of interest" description="Disordered" evidence="1">
    <location>
        <begin position="82"/>
        <end position="200"/>
    </location>
</feature>